<sequence length="164" mass="17793">MTLPPVNPNDANDNRPSPYESPGGRPPEGIFMVSVPISLERPNSPTATEVQRNPKKGHNSADGMFVDSRETIHSQERSDMMGIEHSRTEENLDTCESDELGVNAGQVETKISYSSMVAKSQLGGEGVNAGLRGVNEEIVVSDEDVSIDHSGSYPVIQFSKKVHE</sequence>
<dbReference type="Proteomes" id="UP001396334">
    <property type="component" value="Unassembled WGS sequence"/>
</dbReference>
<evidence type="ECO:0000313" key="3">
    <source>
        <dbReference type="Proteomes" id="UP001396334"/>
    </source>
</evidence>
<feature type="compositionally biased region" description="Polar residues" evidence="1">
    <location>
        <begin position="41"/>
        <end position="51"/>
    </location>
</feature>
<protein>
    <submittedName>
        <fullName evidence="2">Uncharacterized protein</fullName>
    </submittedName>
</protein>
<proteinExistence type="predicted"/>
<organism evidence="2 3">
    <name type="scientific">Hibiscus sabdariffa</name>
    <name type="common">roselle</name>
    <dbReference type="NCBI Taxonomy" id="183260"/>
    <lineage>
        <taxon>Eukaryota</taxon>
        <taxon>Viridiplantae</taxon>
        <taxon>Streptophyta</taxon>
        <taxon>Embryophyta</taxon>
        <taxon>Tracheophyta</taxon>
        <taxon>Spermatophyta</taxon>
        <taxon>Magnoliopsida</taxon>
        <taxon>eudicotyledons</taxon>
        <taxon>Gunneridae</taxon>
        <taxon>Pentapetalae</taxon>
        <taxon>rosids</taxon>
        <taxon>malvids</taxon>
        <taxon>Malvales</taxon>
        <taxon>Malvaceae</taxon>
        <taxon>Malvoideae</taxon>
        <taxon>Hibiscus</taxon>
    </lineage>
</organism>
<feature type="region of interest" description="Disordered" evidence="1">
    <location>
        <begin position="1"/>
        <end position="68"/>
    </location>
</feature>
<comment type="caution">
    <text evidence="2">The sequence shown here is derived from an EMBL/GenBank/DDBJ whole genome shotgun (WGS) entry which is preliminary data.</text>
</comment>
<accession>A0ABR2NX23</accession>
<evidence type="ECO:0000313" key="2">
    <source>
        <dbReference type="EMBL" id="KAK8980537.1"/>
    </source>
</evidence>
<dbReference type="EMBL" id="JBBPBN010000094">
    <property type="protein sequence ID" value="KAK8980537.1"/>
    <property type="molecule type" value="Genomic_DNA"/>
</dbReference>
<evidence type="ECO:0000256" key="1">
    <source>
        <dbReference type="SAM" id="MobiDB-lite"/>
    </source>
</evidence>
<name>A0ABR2NX23_9ROSI</name>
<reference evidence="2 3" key="1">
    <citation type="journal article" date="2024" name="G3 (Bethesda)">
        <title>Genome assembly of Hibiscus sabdariffa L. provides insights into metabolisms of medicinal natural products.</title>
        <authorList>
            <person name="Kim T."/>
        </authorList>
    </citation>
    <scope>NUCLEOTIDE SEQUENCE [LARGE SCALE GENOMIC DNA]</scope>
    <source>
        <strain evidence="2">TK-2024</strain>
        <tissue evidence="2">Old leaves</tissue>
    </source>
</reference>
<keyword evidence="3" id="KW-1185">Reference proteome</keyword>
<gene>
    <name evidence="2" type="ORF">V6N11_074148</name>
</gene>